<dbReference type="Pfam" id="PF05612">
    <property type="entry name" value="Leg1"/>
    <property type="match status" value="1"/>
</dbReference>
<sequence>MDAANVFYQYLESRKKVLTIGDIPKYDTDEDTAIFYVWRMHRASFDAATPKFSDILFYSSETERDFTIDFALAVELCEDARYGPDFEGSVDFAVGFPHRQLTDQDQHILTSDFSIREKAHLRTVRLVAKTNEITGVAFLTSWKTVVKSGIGRAGGRLLIKRLLLIPRL</sequence>
<keyword evidence="1" id="KW-1185">Reference proteome</keyword>
<dbReference type="Proteomes" id="UP001652662">
    <property type="component" value="Chromosome 9"/>
</dbReference>
<dbReference type="RefSeq" id="XP_070413129.1">
    <property type="nucleotide sequence ID" value="XM_070557028.1"/>
</dbReference>
<protein>
    <submittedName>
        <fullName evidence="2 3">Protein LEG1 homolog</fullName>
    </submittedName>
</protein>
<evidence type="ECO:0000313" key="3">
    <source>
        <dbReference type="RefSeq" id="XP_070413125.1"/>
    </source>
</evidence>
<organism evidence="1 4">
    <name type="scientific">Equus przewalskii</name>
    <name type="common">Przewalski's horse</name>
    <name type="synonym">Equus caballus przewalskii</name>
    <dbReference type="NCBI Taxonomy" id="9798"/>
    <lineage>
        <taxon>Eukaryota</taxon>
        <taxon>Metazoa</taxon>
        <taxon>Chordata</taxon>
        <taxon>Craniata</taxon>
        <taxon>Vertebrata</taxon>
        <taxon>Euteleostomi</taxon>
        <taxon>Mammalia</taxon>
        <taxon>Eutheria</taxon>
        <taxon>Laurasiatheria</taxon>
        <taxon>Perissodactyla</taxon>
        <taxon>Equidae</taxon>
        <taxon>Equus</taxon>
    </lineage>
</organism>
<reference evidence="2 3" key="1">
    <citation type="submission" date="2025-05" db="UniProtKB">
        <authorList>
            <consortium name="RefSeq"/>
        </authorList>
    </citation>
    <scope>IDENTIFICATION</scope>
    <source>
        <tissue evidence="2 3">Blood</tissue>
    </source>
</reference>
<gene>
    <name evidence="2 3 4 5 6" type="primary">LOC103559644</name>
</gene>
<dbReference type="RefSeq" id="XP_070413126.1">
    <property type="nucleotide sequence ID" value="XM_070557025.1"/>
</dbReference>
<evidence type="ECO:0000313" key="1">
    <source>
        <dbReference type="Proteomes" id="UP001652662"/>
    </source>
</evidence>
<dbReference type="RefSeq" id="XP_070413127.1">
    <property type="nucleotide sequence ID" value="XM_070557026.1"/>
</dbReference>
<dbReference type="GeneID" id="103559644"/>
<dbReference type="InterPro" id="IPR008499">
    <property type="entry name" value="Leg1"/>
</dbReference>
<dbReference type="PANTHER" id="PTHR18820">
    <property type="entry name" value="LEG1"/>
    <property type="match status" value="1"/>
</dbReference>
<proteinExistence type="predicted"/>
<evidence type="ECO:0000313" key="4">
    <source>
        <dbReference type="RefSeq" id="XP_070413126.1"/>
    </source>
</evidence>
<dbReference type="RefSeq" id="XP_070413125.1">
    <property type="nucleotide sequence ID" value="XM_070557024.1"/>
</dbReference>
<accession>A0ABM4JB14</accession>
<name>A0ABM4JB14_EQUPR</name>
<evidence type="ECO:0000313" key="5">
    <source>
        <dbReference type="RefSeq" id="XP_070413127.1"/>
    </source>
</evidence>
<evidence type="ECO:0000313" key="6">
    <source>
        <dbReference type="RefSeq" id="XP_070413129.1"/>
    </source>
</evidence>
<evidence type="ECO:0000313" key="2">
    <source>
        <dbReference type="RefSeq" id="XP_070413124.1"/>
    </source>
</evidence>
<dbReference type="PANTHER" id="PTHR18820:SF4">
    <property type="entry name" value="CHROMOSOME 6 OPEN READING FRAME 58"/>
    <property type="match status" value="1"/>
</dbReference>
<dbReference type="RefSeq" id="XP_070413124.1">
    <property type="nucleotide sequence ID" value="XM_070557023.1"/>
</dbReference>